<dbReference type="Proteomes" id="UP000234956">
    <property type="component" value="Unassembled WGS sequence"/>
</dbReference>
<organism evidence="3 4">
    <name type="scientific">Lysinibacillus fusiformis</name>
    <dbReference type="NCBI Taxonomy" id="28031"/>
    <lineage>
        <taxon>Bacteria</taxon>
        <taxon>Bacillati</taxon>
        <taxon>Bacillota</taxon>
        <taxon>Bacilli</taxon>
        <taxon>Bacillales</taxon>
        <taxon>Bacillaceae</taxon>
        <taxon>Lysinibacillus</taxon>
    </lineage>
</organism>
<reference evidence="3 4" key="1">
    <citation type="submission" date="2017-10" db="EMBL/GenBank/DDBJ databases">
        <title>Draft genome of Lysinibacillus fusiformis strain Juneja, a laboratory-derived pathogen of Drosophila melanogaster.</title>
        <authorList>
            <person name="Smith B.R."/>
            <person name="Unckless R.L."/>
        </authorList>
    </citation>
    <scope>NUCLEOTIDE SEQUENCE [LARGE SCALE GENOMIC DNA]</scope>
    <source>
        <strain evidence="3 4">Juneja</strain>
    </source>
</reference>
<dbReference type="InterPro" id="IPR040680">
    <property type="entry name" value="DUF5643"/>
</dbReference>
<feature type="compositionally biased region" description="Polar residues" evidence="1">
    <location>
        <begin position="13"/>
        <end position="31"/>
    </location>
</feature>
<evidence type="ECO:0000313" key="3">
    <source>
        <dbReference type="EMBL" id="PKU53667.1"/>
    </source>
</evidence>
<sequence>MLHVTDDLGNVYMNGTSGGRTSPDNGRTFKGSSDFGTFQEGASKLIIQPVQIASLNFGKGHTKIELEPIVIDLEK</sequence>
<proteinExistence type="predicted"/>
<evidence type="ECO:0000313" key="4">
    <source>
        <dbReference type="Proteomes" id="UP000234956"/>
    </source>
</evidence>
<dbReference type="Gene3D" id="2.60.40.1640">
    <property type="entry name" value="Conserved domain protein"/>
    <property type="match status" value="1"/>
</dbReference>
<name>A0A2I0V5R0_9BACI</name>
<protein>
    <recommendedName>
        <fullName evidence="2">DUF5643 domain-containing protein</fullName>
    </recommendedName>
</protein>
<feature type="region of interest" description="Disordered" evidence="1">
    <location>
        <begin position="1"/>
        <end position="31"/>
    </location>
</feature>
<dbReference type="AlphaFoldDB" id="A0A2I0V5R0"/>
<evidence type="ECO:0000259" key="2">
    <source>
        <dbReference type="Pfam" id="PF18705"/>
    </source>
</evidence>
<comment type="caution">
    <text evidence="3">The sequence shown here is derived from an EMBL/GenBank/DDBJ whole genome shotgun (WGS) entry which is preliminary data.</text>
</comment>
<dbReference type="EMBL" id="PDFK01000001">
    <property type="protein sequence ID" value="PKU53667.1"/>
    <property type="molecule type" value="Genomic_DNA"/>
</dbReference>
<dbReference type="Pfam" id="PF18705">
    <property type="entry name" value="DUF5643"/>
    <property type="match status" value="1"/>
</dbReference>
<evidence type="ECO:0000256" key="1">
    <source>
        <dbReference type="SAM" id="MobiDB-lite"/>
    </source>
</evidence>
<gene>
    <name evidence="3" type="ORF">CRI88_04915</name>
</gene>
<accession>A0A2I0V5R0</accession>
<feature type="domain" description="DUF5643" evidence="2">
    <location>
        <begin position="2"/>
        <end position="72"/>
    </location>
</feature>